<dbReference type="EMBL" id="LAZR01002816">
    <property type="protein sequence ID" value="KKN25263.1"/>
    <property type="molecule type" value="Genomic_DNA"/>
</dbReference>
<reference evidence="1" key="1">
    <citation type="journal article" date="2015" name="Nature">
        <title>Complex archaea that bridge the gap between prokaryotes and eukaryotes.</title>
        <authorList>
            <person name="Spang A."/>
            <person name="Saw J.H."/>
            <person name="Jorgensen S.L."/>
            <person name="Zaremba-Niedzwiedzka K."/>
            <person name="Martijn J."/>
            <person name="Lind A.E."/>
            <person name="van Eijk R."/>
            <person name="Schleper C."/>
            <person name="Guy L."/>
            <person name="Ettema T.J."/>
        </authorList>
    </citation>
    <scope>NUCLEOTIDE SEQUENCE</scope>
</reference>
<proteinExistence type="predicted"/>
<sequence>MTQIIIEVPPMFDQIDARFHVKGKTVIFSWGDKIYNPTGAEIPPQLIAHEVVHGHRQGENIERWWERYIEDSRFRFMEELIAHRVEYRWLLSQGVNRRTKRAALTRTAHRLAAPLYGSMVSVAKAKKLLEMEQME</sequence>
<gene>
    <name evidence="1" type="ORF">LCGC14_0886650</name>
</gene>
<evidence type="ECO:0008006" key="2">
    <source>
        <dbReference type="Google" id="ProtNLM"/>
    </source>
</evidence>
<comment type="caution">
    <text evidence="1">The sequence shown here is derived from an EMBL/GenBank/DDBJ whole genome shotgun (WGS) entry which is preliminary data.</text>
</comment>
<protein>
    <recommendedName>
        <fullName evidence="2">DUF4157 domain-containing protein</fullName>
    </recommendedName>
</protein>
<organism evidence="1">
    <name type="scientific">marine sediment metagenome</name>
    <dbReference type="NCBI Taxonomy" id="412755"/>
    <lineage>
        <taxon>unclassified sequences</taxon>
        <taxon>metagenomes</taxon>
        <taxon>ecological metagenomes</taxon>
    </lineage>
</organism>
<evidence type="ECO:0000313" key="1">
    <source>
        <dbReference type="EMBL" id="KKN25263.1"/>
    </source>
</evidence>
<name>A0A0F9S7E4_9ZZZZ</name>
<accession>A0A0F9S7E4</accession>
<dbReference type="AlphaFoldDB" id="A0A0F9S7E4"/>